<gene>
    <name evidence="8" type="ORF">MAM_02020</name>
</gene>
<organism evidence="8 9">
    <name type="scientific">Metarhizium album (strain ARSEF 1941)</name>
    <dbReference type="NCBI Taxonomy" id="1081103"/>
    <lineage>
        <taxon>Eukaryota</taxon>
        <taxon>Fungi</taxon>
        <taxon>Dikarya</taxon>
        <taxon>Ascomycota</taxon>
        <taxon>Pezizomycotina</taxon>
        <taxon>Sordariomycetes</taxon>
        <taxon>Hypocreomycetidae</taxon>
        <taxon>Hypocreales</taxon>
        <taxon>Clavicipitaceae</taxon>
        <taxon>Metarhizium</taxon>
    </lineage>
</organism>
<evidence type="ECO:0000256" key="7">
    <source>
        <dbReference type="SAM" id="Phobius"/>
    </source>
</evidence>
<reference evidence="8 9" key="1">
    <citation type="journal article" date="2014" name="Proc. Natl. Acad. Sci. U.S.A.">
        <title>Trajectory and genomic determinants of fungal-pathogen speciation and host adaptation.</title>
        <authorList>
            <person name="Hu X."/>
            <person name="Xiao G."/>
            <person name="Zheng P."/>
            <person name="Shang Y."/>
            <person name="Su Y."/>
            <person name="Zhang X."/>
            <person name="Liu X."/>
            <person name="Zhan S."/>
            <person name="St Leger R.J."/>
            <person name="Wang C."/>
        </authorList>
    </citation>
    <scope>NUCLEOTIDE SEQUENCE [LARGE SCALE GENOMIC DNA]</scope>
    <source>
        <strain evidence="8 9">ARSEF 1941</strain>
    </source>
</reference>
<comment type="subcellular location">
    <subcellularLocation>
        <location evidence="1">Membrane</location>
        <topology evidence="1">Multi-pass membrane protein</topology>
    </subcellularLocation>
</comment>
<comment type="caution">
    <text evidence="8">The sequence shown here is derived from an EMBL/GenBank/DDBJ whole genome shotgun (WGS) entry which is preliminary data.</text>
</comment>
<evidence type="ECO:0000313" key="9">
    <source>
        <dbReference type="Proteomes" id="UP000030816"/>
    </source>
</evidence>
<keyword evidence="4 7" id="KW-1133">Transmembrane helix</keyword>
<evidence type="ECO:0000256" key="3">
    <source>
        <dbReference type="ARBA" id="ARBA00022692"/>
    </source>
</evidence>
<feature type="region of interest" description="Disordered" evidence="6">
    <location>
        <begin position="1123"/>
        <end position="1185"/>
    </location>
</feature>
<keyword evidence="5 7" id="KW-0472">Membrane</keyword>
<feature type="region of interest" description="Disordered" evidence="6">
    <location>
        <begin position="1"/>
        <end position="264"/>
    </location>
</feature>
<feature type="compositionally biased region" description="Basic and acidic residues" evidence="6">
    <location>
        <begin position="151"/>
        <end position="161"/>
    </location>
</feature>
<proteinExistence type="inferred from homology"/>
<evidence type="ECO:0000256" key="4">
    <source>
        <dbReference type="ARBA" id="ARBA00022989"/>
    </source>
</evidence>
<protein>
    <submittedName>
        <fullName evidence="8">DUF726 domain protein</fullName>
    </submittedName>
</protein>
<dbReference type="InterPro" id="IPR007941">
    <property type="entry name" value="DUF726"/>
</dbReference>
<dbReference type="GO" id="GO:0016020">
    <property type="term" value="C:membrane"/>
    <property type="evidence" value="ECO:0007669"/>
    <property type="project" value="UniProtKB-SubCell"/>
</dbReference>
<evidence type="ECO:0000256" key="1">
    <source>
        <dbReference type="ARBA" id="ARBA00004141"/>
    </source>
</evidence>
<dbReference type="GeneID" id="63736475"/>
<feature type="compositionally biased region" description="Basic and acidic residues" evidence="6">
    <location>
        <begin position="1099"/>
        <end position="1109"/>
    </location>
</feature>
<dbReference type="Proteomes" id="UP000030816">
    <property type="component" value="Unassembled WGS sequence"/>
</dbReference>
<accession>A0A0B2WVF4</accession>
<dbReference type="Pfam" id="PF05277">
    <property type="entry name" value="DUF726"/>
    <property type="match status" value="1"/>
</dbReference>
<feature type="compositionally biased region" description="Polar residues" evidence="6">
    <location>
        <begin position="461"/>
        <end position="474"/>
    </location>
</feature>
<keyword evidence="3 7" id="KW-0812">Transmembrane</keyword>
<feature type="region of interest" description="Disordered" evidence="6">
    <location>
        <begin position="1089"/>
        <end position="1109"/>
    </location>
</feature>
<dbReference type="RefSeq" id="XP_040681162.1">
    <property type="nucleotide sequence ID" value="XM_040820819.1"/>
</dbReference>
<comment type="similarity">
    <text evidence="2">Belongs to the TMCO4 family.</text>
</comment>
<dbReference type="PANTHER" id="PTHR17920:SF3">
    <property type="entry name" value="TRANSMEMBRANE AND COILED-COIL DOMAIN-CONTAINING PROTEIN 4"/>
    <property type="match status" value="1"/>
</dbReference>
<feature type="transmembrane region" description="Helical" evidence="7">
    <location>
        <begin position="639"/>
        <end position="660"/>
    </location>
</feature>
<feature type="compositionally biased region" description="Low complexity" evidence="6">
    <location>
        <begin position="15"/>
        <end position="29"/>
    </location>
</feature>
<dbReference type="SUPFAM" id="SSF53474">
    <property type="entry name" value="alpha/beta-Hydrolases"/>
    <property type="match status" value="1"/>
</dbReference>
<dbReference type="InterPro" id="IPR029058">
    <property type="entry name" value="AB_hydrolase_fold"/>
</dbReference>
<feature type="compositionally biased region" description="Basic and acidic residues" evidence="6">
    <location>
        <begin position="215"/>
        <end position="227"/>
    </location>
</feature>
<dbReference type="HOGENOM" id="CLU_001695_1_0_1"/>
<feature type="compositionally biased region" description="Basic and acidic residues" evidence="6">
    <location>
        <begin position="1175"/>
        <end position="1185"/>
    </location>
</feature>
<evidence type="ECO:0000313" key="8">
    <source>
        <dbReference type="EMBL" id="KHO00097.1"/>
    </source>
</evidence>
<keyword evidence="9" id="KW-1185">Reference proteome</keyword>
<feature type="compositionally biased region" description="Polar residues" evidence="6">
    <location>
        <begin position="125"/>
        <end position="150"/>
    </location>
</feature>
<dbReference type="EMBL" id="AZHE01000003">
    <property type="protein sequence ID" value="KHO00097.1"/>
    <property type="molecule type" value="Genomic_DNA"/>
</dbReference>
<feature type="transmembrane region" description="Helical" evidence="7">
    <location>
        <begin position="595"/>
        <end position="619"/>
    </location>
</feature>
<dbReference type="PANTHER" id="PTHR17920">
    <property type="entry name" value="TRANSMEMBRANE AND COILED-COIL DOMAIN-CONTAINING PROTEIN 4 TMCO4"/>
    <property type="match status" value="1"/>
</dbReference>
<sequence>MVSTKDAEPDDAAAKKSPQASVPAPAAAQLETDDFGLPIRRYATPTADAALPKSGVGPSDVAATSKTTEQVNYKSDDSDSPITHPEPKDQKPPSSPAGSKSCNPEAKSDSESDDAPFVDAPNAMPANSSTAAPASKSEVLTSEAQASSLNSEKEGEEKERVATSIPAASPDAMATARGPPTPNPQSEKADPVANGTKTPVQDEKQPEVTATCSKPTDKKPKVSHVRDASVASIGGGPHPGLSEFSHQQLSMQHEEKKDDDDGGWQTMPAFAPYDIYDDDNRLIAREHHEEDDEKYGYSGLGGAGKGYTRVIMDEDAESATSLDDNTQYLFQESRKGTGLADDEGRDAVSQMQATKDLLTEGQRIAYVGVVRLEMAKMVKEGEELEVTKKTKKMVNISAESQKMWGQKMMIRLYSHMDISEAEQVMIEQLAEHGVVPKDLTPALHANSRVHNPMAQDRTSVDEGTSSCSVSSGPATPNDEKPAEMPPPYESIDHSEVPDVQTPSQLPTTDKIDIDLRWTVLCDLFLILIADSIYDARSRVLLERVADSLEISWIDICKFEKRVTDALEMQQAAEKENWNEEAHMESRRKQAQKRRYMMMGLATVGGGLVIGLSAGLLAPVIGAGLAAGFTTIGVTGTSSFLAGAGGAAIITSSAAASGSLIGGRAANRRTGAVKTFEYRPLHNNKRVNLIVTVSGWLTGKVDDVRLPFSTVDSVMGDIYSVLWEPEMLRSMGDTINILATEALTQGLQQILGSTILMSLMAALQLPIVLTKLSYLIDNPWAVSLDRATAAGLILADSLMDRSLGTRPITLVGYSIGARVIFSCLQELAKRGAYGLIQNVYLFGSPVVVKQDEFLRARTVVSGRFVNAYNRNDWILGYLFRLTNGGIRRVAGLAPVEAPWVENMDVTEEVPGHMQYRTAMPSLLIKCGWIVESEEFTEIEDPDPDNHEERQRELISEIEEARKELEREGKAKKSGGFSLFGRRKKADRQEWEVYEESAAKGGKGDSNGGKVEDQIGNNHGVLFDVDAIRAELAKEAHGDSDMEMALQVKEIESTLPPMKLDIPPTRRSLSSPIADARGSLRETKSADILTVGGMGFGSTNRSREPSPYHTDAHEEEVQMTFDTSFNDSAQVHAHAAPSAKGESSLGSLGRPGMESSQTLPNMPISDPWADAEDEDFGKEKEISMTFA</sequence>
<evidence type="ECO:0000256" key="6">
    <source>
        <dbReference type="SAM" id="MobiDB-lite"/>
    </source>
</evidence>
<evidence type="ECO:0000256" key="5">
    <source>
        <dbReference type="ARBA" id="ARBA00023136"/>
    </source>
</evidence>
<name>A0A0B2WVF4_METAS</name>
<dbReference type="AlphaFoldDB" id="A0A0B2WVF4"/>
<dbReference type="OrthoDB" id="277931at2759"/>
<evidence type="ECO:0000256" key="2">
    <source>
        <dbReference type="ARBA" id="ARBA00009824"/>
    </source>
</evidence>
<feature type="region of interest" description="Disordered" evidence="6">
    <location>
        <begin position="447"/>
        <end position="505"/>
    </location>
</feature>
<feature type="compositionally biased region" description="Polar residues" evidence="6">
    <location>
        <begin position="62"/>
        <end position="73"/>
    </location>
</feature>